<evidence type="ECO:0000256" key="1">
    <source>
        <dbReference type="ARBA" id="ARBA00004418"/>
    </source>
</evidence>
<keyword evidence="7 8" id="KW-0408">Iron</keyword>
<dbReference type="InterPro" id="IPR004852">
    <property type="entry name" value="Di-haem_cyt_c_peroxidsae"/>
</dbReference>
<dbReference type="PANTHER" id="PTHR30600:SF10">
    <property type="entry name" value="BLL6722 PROTEIN"/>
    <property type="match status" value="1"/>
</dbReference>
<dbReference type="InterPro" id="IPR026259">
    <property type="entry name" value="MauG/Cytc_peroxidase"/>
</dbReference>
<feature type="domain" description="Cytochrome c" evidence="9">
    <location>
        <begin position="222"/>
        <end position="351"/>
    </location>
</feature>
<evidence type="ECO:0000256" key="5">
    <source>
        <dbReference type="ARBA" id="ARBA00022764"/>
    </source>
</evidence>
<keyword evidence="11" id="KW-1185">Reference proteome</keyword>
<dbReference type="PIRSF" id="PIRSF000294">
    <property type="entry name" value="Cytochrome-c_peroxidase"/>
    <property type="match status" value="1"/>
</dbReference>
<evidence type="ECO:0000256" key="8">
    <source>
        <dbReference type="PROSITE-ProRule" id="PRU00433"/>
    </source>
</evidence>
<evidence type="ECO:0000259" key="9">
    <source>
        <dbReference type="PROSITE" id="PS51007"/>
    </source>
</evidence>
<evidence type="ECO:0000256" key="6">
    <source>
        <dbReference type="ARBA" id="ARBA00023002"/>
    </source>
</evidence>
<protein>
    <submittedName>
        <fullName evidence="10">Cytochrome-c peroxidase</fullName>
    </submittedName>
</protein>
<dbReference type="PANTHER" id="PTHR30600">
    <property type="entry name" value="CYTOCHROME C PEROXIDASE-RELATED"/>
    <property type="match status" value="1"/>
</dbReference>
<keyword evidence="3 8" id="KW-0479">Metal-binding</keyword>
<dbReference type="InterPro" id="IPR009056">
    <property type="entry name" value="Cyt_c-like_dom"/>
</dbReference>
<reference evidence="11" key="1">
    <citation type="journal article" date="2019" name="Int. J. Syst. Evol. Microbiol.">
        <title>The Global Catalogue of Microorganisms (GCM) 10K type strain sequencing project: providing services to taxonomists for standard genome sequencing and annotation.</title>
        <authorList>
            <consortium name="The Broad Institute Genomics Platform"/>
            <consortium name="The Broad Institute Genome Sequencing Center for Infectious Disease"/>
            <person name="Wu L."/>
            <person name="Ma J."/>
        </authorList>
    </citation>
    <scope>NUCLEOTIDE SEQUENCE [LARGE SCALE GENOMIC DNA]</scope>
    <source>
        <strain evidence="11">CGMCC 1.15111</strain>
    </source>
</reference>
<evidence type="ECO:0000313" key="11">
    <source>
        <dbReference type="Proteomes" id="UP000658258"/>
    </source>
</evidence>
<keyword evidence="10" id="KW-0575">Peroxidase</keyword>
<sequence length="368" mass="41054">MLCANCSQNLEEETIEPNALEGLNLPDSWYNYANPDLPDHFLDNDIRRIDNTPTNNQITNAGATLGRVLFYDVRLSANNTVSCASCHVQAKGFSDSRTRSLGFEGEETGRNSMGLANARYYNNGSFFWDERATSLEAQVLMPIQDEVEMGLTLDELVAKVQAQPYYEPLFSDAFGSSAVTADRIANALAQFVRAMVSYQAPYDFGLVAANGNSNARFSNFTELENLGKDLFFSRRTQCSNCHETVAFSGDRARNNGLNANSTDLGLGAVTGNQRDNGKFKVNSLRNIELTSPYMHDGRFETLEEVIDFYNRGVQNHPNLDDRLREGNNRAVRMNLNAEEQQALVAFLRTLTDQSFISDEKFSNPFGND</sequence>
<keyword evidence="5" id="KW-0574">Periplasm</keyword>
<dbReference type="SUPFAM" id="SSF46626">
    <property type="entry name" value="Cytochrome c"/>
    <property type="match status" value="2"/>
</dbReference>
<evidence type="ECO:0000256" key="2">
    <source>
        <dbReference type="ARBA" id="ARBA00022617"/>
    </source>
</evidence>
<name>A0ABQ3ID22_9BACT</name>
<evidence type="ECO:0000256" key="4">
    <source>
        <dbReference type="ARBA" id="ARBA00022729"/>
    </source>
</evidence>
<organism evidence="10 11">
    <name type="scientific">Roseivirga thermotolerans</name>
    <dbReference type="NCBI Taxonomy" id="1758176"/>
    <lineage>
        <taxon>Bacteria</taxon>
        <taxon>Pseudomonadati</taxon>
        <taxon>Bacteroidota</taxon>
        <taxon>Cytophagia</taxon>
        <taxon>Cytophagales</taxon>
        <taxon>Roseivirgaceae</taxon>
        <taxon>Roseivirga</taxon>
    </lineage>
</organism>
<dbReference type="PROSITE" id="PS51007">
    <property type="entry name" value="CYTC"/>
    <property type="match status" value="1"/>
</dbReference>
<dbReference type="GO" id="GO:0004601">
    <property type="term" value="F:peroxidase activity"/>
    <property type="evidence" value="ECO:0007669"/>
    <property type="project" value="UniProtKB-KW"/>
</dbReference>
<dbReference type="Proteomes" id="UP000658258">
    <property type="component" value="Unassembled WGS sequence"/>
</dbReference>
<dbReference type="EMBL" id="BNAG01000005">
    <property type="protein sequence ID" value="GHE74556.1"/>
    <property type="molecule type" value="Genomic_DNA"/>
</dbReference>
<dbReference type="Pfam" id="PF03150">
    <property type="entry name" value="CCP_MauG"/>
    <property type="match status" value="1"/>
</dbReference>
<evidence type="ECO:0000256" key="3">
    <source>
        <dbReference type="ARBA" id="ARBA00022723"/>
    </source>
</evidence>
<proteinExistence type="predicted"/>
<accession>A0ABQ3ID22</accession>
<keyword evidence="4" id="KW-0732">Signal</keyword>
<dbReference type="InterPro" id="IPR051395">
    <property type="entry name" value="Cytochrome_c_Peroxidase/MauG"/>
</dbReference>
<keyword evidence="6" id="KW-0560">Oxidoreductase</keyword>
<comment type="subcellular location">
    <subcellularLocation>
        <location evidence="1">Periplasm</location>
    </subcellularLocation>
</comment>
<dbReference type="InterPro" id="IPR036909">
    <property type="entry name" value="Cyt_c-like_dom_sf"/>
</dbReference>
<gene>
    <name evidence="10" type="primary">mauG</name>
    <name evidence="10" type="ORF">GCM10011340_33970</name>
</gene>
<comment type="caution">
    <text evidence="10">The sequence shown here is derived from an EMBL/GenBank/DDBJ whole genome shotgun (WGS) entry which is preliminary data.</text>
</comment>
<keyword evidence="2 8" id="KW-0349">Heme</keyword>
<dbReference type="Gene3D" id="1.10.760.10">
    <property type="entry name" value="Cytochrome c-like domain"/>
    <property type="match status" value="2"/>
</dbReference>
<evidence type="ECO:0000313" key="10">
    <source>
        <dbReference type="EMBL" id="GHE74556.1"/>
    </source>
</evidence>
<evidence type="ECO:0000256" key="7">
    <source>
        <dbReference type="ARBA" id="ARBA00023004"/>
    </source>
</evidence>